<dbReference type="CDD" id="cd00071">
    <property type="entry name" value="GMPK"/>
    <property type="match status" value="1"/>
</dbReference>
<dbReference type="OrthoDB" id="6334211at2759"/>
<dbReference type="AlphaFoldDB" id="A0A9P6Q8Z4"/>
<dbReference type="PANTHER" id="PTHR23117:SF13">
    <property type="entry name" value="GUANYLATE KINASE"/>
    <property type="match status" value="1"/>
</dbReference>
<proteinExistence type="inferred from homology"/>
<dbReference type="SMART" id="SM00072">
    <property type="entry name" value="GuKc"/>
    <property type="match status" value="1"/>
</dbReference>
<dbReference type="InterPro" id="IPR008144">
    <property type="entry name" value="Guanylate_kin-like_dom"/>
</dbReference>
<evidence type="ECO:0000256" key="5">
    <source>
        <dbReference type="ARBA" id="ARBA00022741"/>
    </source>
</evidence>
<evidence type="ECO:0000256" key="4">
    <source>
        <dbReference type="ARBA" id="ARBA00022679"/>
    </source>
</evidence>
<evidence type="ECO:0000313" key="10">
    <source>
        <dbReference type="EMBL" id="KAG0263273.1"/>
    </source>
</evidence>
<dbReference type="GO" id="GO:0005524">
    <property type="term" value="F:ATP binding"/>
    <property type="evidence" value="ECO:0007669"/>
    <property type="project" value="UniProtKB-KW"/>
</dbReference>
<keyword evidence="11" id="KW-1185">Reference proteome</keyword>
<dbReference type="FunFam" id="3.40.50.300:FF:000776">
    <property type="entry name" value="Guanylate kinase 2"/>
    <property type="match status" value="1"/>
</dbReference>
<dbReference type="PROSITE" id="PS50052">
    <property type="entry name" value="GUANYLATE_KINASE_2"/>
    <property type="match status" value="1"/>
</dbReference>
<evidence type="ECO:0000256" key="6">
    <source>
        <dbReference type="ARBA" id="ARBA00022777"/>
    </source>
</evidence>
<keyword evidence="4" id="KW-0808">Transferase</keyword>
<protein>
    <recommendedName>
        <fullName evidence="3">Guanylate kinase</fullName>
        <ecNumber evidence="2">2.7.4.8</ecNumber>
    </recommendedName>
    <alternativeName>
        <fullName evidence="8">GMP kinase</fullName>
    </alternativeName>
</protein>
<evidence type="ECO:0000256" key="3">
    <source>
        <dbReference type="ARBA" id="ARBA00016296"/>
    </source>
</evidence>
<evidence type="ECO:0000313" key="11">
    <source>
        <dbReference type="Proteomes" id="UP000807716"/>
    </source>
</evidence>
<dbReference type="InterPro" id="IPR027417">
    <property type="entry name" value="P-loop_NTPase"/>
</dbReference>
<dbReference type="Proteomes" id="UP000807716">
    <property type="component" value="Unassembled WGS sequence"/>
</dbReference>
<gene>
    <name evidence="10" type="primary">GUK1</name>
    <name evidence="10" type="ORF">DFQ27_001848</name>
</gene>
<reference evidence="10" key="1">
    <citation type="journal article" date="2020" name="Fungal Divers.">
        <title>Resolving the Mortierellaceae phylogeny through synthesis of multi-gene phylogenetics and phylogenomics.</title>
        <authorList>
            <person name="Vandepol N."/>
            <person name="Liber J."/>
            <person name="Desiro A."/>
            <person name="Na H."/>
            <person name="Kennedy M."/>
            <person name="Barry K."/>
            <person name="Grigoriev I.V."/>
            <person name="Miller A.N."/>
            <person name="O'Donnell K."/>
            <person name="Stajich J.E."/>
            <person name="Bonito G."/>
        </authorList>
    </citation>
    <scope>NUCLEOTIDE SEQUENCE</scope>
    <source>
        <strain evidence="10">BC1065</strain>
    </source>
</reference>
<dbReference type="PANTHER" id="PTHR23117">
    <property type="entry name" value="GUANYLATE KINASE-RELATED"/>
    <property type="match status" value="1"/>
</dbReference>
<evidence type="ECO:0000256" key="2">
    <source>
        <dbReference type="ARBA" id="ARBA00012961"/>
    </source>
</evidence>
<dbReference type="FunFam" id="3.30.63.10:FF:000002">
    <property type="entry name" value="Guanylate kinase 1"/>
    <property type="match status" value="1"/>
</dbReference>
<accession>A0A9P6Q8Z4</accession>
<comment type="similarity">
    <text evidence="1">Belongs to the guanylate kinase family.</text>
</comment>
<dbReference type="EMBL" id="JAAAJB010000165">
    <property type="protein sequence ID" value="KAG0263273.1"/>
    <property type="molecule type" value="Genomic_DNA"/>
</dbReference>
<dbReference type="InterPro" id="IPR017665">
    <property type="entry name" value="Guanylate_kinase"/>
</dbReference>
<dbReference type="Pfam" id="PF00625">
    <property type="entry name" value="Guanylate_kin"/>
    <property type="match status" value="1"/>
</dbReference>
<evidence type="ECO:0000259" key="9">
    <source>
        <dbReference type="PROSITE" id="PS50052"/>
    </source>
</evidence>
<evidence type="ECO:0000256" key="7">
    <source>
        <dbReference type="ARBA" id="ARBA00022840"/>
    </source>
</evidence>
<dbReference type="EC" id="2.7.4.8" evidence="2"/>
<evidence type="ECO:0000256" key="8">
    <source>
        <dbReference type="ARBA" id="ARBA00030128"/>
    </source>
</evidence>
<evidence type="ECO:0000256" key="1">
    <source>
        <dbReference type="ARBA" id="ARBA00005790"/>
    </source>
</evidence>
<keyword evidence="5" id="KW-0547">Nucleotide-binding</keyword>
<keyword evidence="7" id="KW-0067">ATP-binding</keyword>
<sequence length="200" mass="22633">MSTTSNVLIPLDKRPIVVTGPSGSGKSTLIQKLFASHPTTFGFSVSHTTRRPRPGEEDGIAYYFVDRSTMEKMIQDKQFIEHAEFAGNLYGTSVQAVQDVEDHGKICILDIELNGVRQVKESPQLHPRFVLIQPKDLTVLEDRLRGRATESESDLQKRLQAARVDWEAAHQPGLFDKIVINDRLEDAYRDLHQYIFGDPE</sequence>
<keyword evidence="6 10" id="KW-0418">Kinase</keyword>
<dbReference type="Gene3D" id="3.40.50.300">
    <property type="entry name" value="P-loop containing nucleotide triphosphate hydrolases"/>
    <property type="match status" value="1"/>
</dbReference>
<organism evidence="10 11">
    <name type="scientific">Actinomortierella ambigua</name>
    <dbReference type="NCBI Taxonomy" id="1343610"/>
    <lineage>
        <taxon>Eukaryota</taxon>
        <taxon>Fungi</taxon>
        <taxon>Fungi incertae sedis</taxon>
        <taxon>Mucoromycota</taxon>
        <taxon>Mortierellomycotina</taxon>
        <taxon>Mortierellomycetes</taxon>
        <taxon>Mortierellales</taxon>
        <taxon>Mortierellaceae</taxon>
        <taxon>Actinomortierella</taxon>
    </lineage>
</organism>
<dbReference type="PROSITE" id="PS00856">
    <property type="entry name" value="GUANYLATE_KINASE_1"/>
    <property type="match status" value="1"/>
</dbReference>
<dbReference type="NCBIfam" id="TIGR03263">
    <property type="entry name" value="guanyl_kin"/>
    <property type="match status" value="1"/>
</dbReference>
<dbReference type="GO" id="GO:0004385">
    <property type="term" value="F:GMP kinase activity"/>
    <property type="evidence" value="ECO:0007669"/>
    <property type="project" value="UniProtKB-EC"/>
</dbReference>
<comment type="caution">
    <text evidence="10">The sequence shown here is derived from an EMBL/GenBank/DDBJ whole genome shotgun (WGS) entry which is preliminary data.</text>
</comment>
<feature type="domain" description="Guanylate kinase-like" evidence="9">
    <location>
        <begin position="13"/>
        <end position="196"/>
    </location>
</feature>
<name>A0A9P6Q8Z4_9FUNG</name>
<dbReference type="SUPFAM" id="SSF52540">
    <property type="entry name" value="P-loop containing nucleoside triphosphate hydrolases"/>
    <property type="match status" value="1"/>
</dbReference>
<dbReference type="InterPro" id="IPR008145">
    <property type="entry name" value="GK/Ca_channel_bsu"/>
</dbReference>
<dbReference type="GO" id="GO:0005829">
    <property type="term" value="C:cytosol"/>
    <property type="evidence" value="ECO:0007669"/>
    <property type="project" value="TreeGrafter"/>
</dbReference>
<dbReference type="InterPro" id="IPR020590">
    <property type="entry name" value="Guanylate_kinase_CS"/>
</dbReference>